<gene>
    <name evidence="1" type="ORF">BRADI_4g25136v3</name>
</gene>
<organism evidence="1">
    <name type="scientific">Brachypodium distachyon</name>
    <name type="common">Purple false brome</name>
    <name type="synonym">Trachynia distachya</name>
    <dbReference type="NCBI Taxonomy" id="15368"/>
    <lineage>
        <taxon>Eukaryota</taxon>
        <taxon>Viridiplantae</taxon>
        <taxon>Streptophyta</taxon>
        <taxon>Embryophyta</taxon>
        <taxon>Tracheophyta</taxon>
        <taxon>Spermatophyta</taxon>
        <taxon>Magnoliopsida</taxon>
        <taxon>Liliopsida</taxon>
        <taxon>Poales</taxon>
        <taxon>Poaceae</taxon>
        <taxon>BOP clade</taxon>
        <taxon>Pooideae</taxon>
        <taxon>Stipodae</taxon>
        <taxon>Brachypodieae</taxon>
        <taxon>Brachypodium</taxon>
    </lineage>
</organism>
<evidence type="ECO:0000313" key="3">
    <source>
        <dbReference type="Proteomes" id="UP000008810"/>
    </source>
</evidence>
<reference evidence="1 2" key="1">
    <citation type="journal article" date="2010" name="Nature">
        <title>Genome sequencing and analysis of the model grass Brachypodium distachyon.</title>
        <authorList>
            <consortium name="International Brachypodium Initiative"/>
        </authorList>
    </citation>
    <scope>NUCLEOTIDE SEQUENCE [LARGE SCALE GENOMIC DNA]</scope>
    <source>
        <strain evidence="1 2">Bd21</strain>
    </source>
</reference>
<reference evidence="2" key="3">
    <citation type="submission" date="2018-08" db="UniProtKB">
        <authorList>
            <consortium name="EnsemblPlants"/>
        </authorList>
    </citation>
    <scope>IDENTIFICATION</scope>
    <source>
        <strain evidence="2">cv. Bd21</strain>
    </source>
</reference>
<dbReference type="Gramene" id="KQJ89365">
    <property type="protein sequence ID" value="KQJ89365"/>
    <property type="gene ID" value="BRADI_4g25136v3"/>
</dbReference>
<evidence type="ECO:0000313" key="1">
    <source>
        <dbReference type="EMBL" id="KQJ89365.1"/>
    </source>
</evidence>
<evidence type="ECO:0000313" key="2">
    <source>
        <dbReference type="EnsemblPlants" id="KQJ89365"/>
    </source>
</evidence>
<name>A0A0Q3LA11_BRADI</name>
<dbReference type="AlphaFoldDB" id="A0A0Q3LA11"/>
<accession>A0A0Q3LA11</accession>
<dbReference type="EnsemblPlants" id="KQJ89365">
    <property type="protein sequence ID" value="KQJ89365"/>
    <property type="gene ID" value="BRADI_4g25136v3"/>
</dbReference>
<sequence>MVSGLESTIGSGGLGFQQPSGGLGPAYVCHSGLFAISDSSVTLCSSTRHASYKRLDEAPNESNGILRHIVLSSASNYLLGNYDVVEQPRDRLRCVRVEEQCRSETSQEKKCKLNLESLSSNPQCMSIA</sequence>
<dbReference type="EMBL" id="CM000883">
    <property type="protein sequence ID" value="KQJ89365.1"/>
    <property type="molecule type" value="Genomic_DNA"/>
</dbReference>
<reference evidence="1" key="2">
    <citation type="submission" date="2017-06" db="EMBL/GenBank/DDBJ databases">
        <title>WGS assembly of Brachypodium distachyon.</title>
        <authorList>
            <consortium name="The International Brachypodium Initiative"/>
            <person name="Lucas S."/>
            <person name="Harmon-Smith M."/>
            <person name="Lail K."/>
            <person name="Tice H."/>
            <person name="Grimwood J."/>
            <person name="Bruce D."/>
            <person name="Barry K."/>
            <person name="Shu S."/>
            <person name="Lindquist E."/>
            <person name="Wang M."/>
            <person name="Pitluck S."/>
            <person name="Vogel J.P."/>
            <person name="Garvin D.F."/>
            <person name="Mockler T.C."/>
            <person name="Schmutz J."/>
            <person name="Rokhsar D."/>
            <person name="Bevan M.W."/>
        </authorList>
    </citation>
    <scope>NUCLEOTIDE SEQUENCE</scope>
    <source>
        <strain evidence="1">Bd21</strain>
    </source>
</reference>
<proteinExistence type="predicted"/>
<dbReference type="Proteomes" id="UP000008810">
    <property type="component" value="Chromosome 4"/>
</dbReference>
<dbReference type="InParanoid" id="A0A0Q3LA11"/>
<keyword evidence="3" id="KW-1185">Reference proteome</keyword>
<protein>
    <submittedName>
        <fullName evidence="1 2">Uncharacterized protein</fullName>
    </submittedName>
</protein>